<evidence type="ECO:0000313" key="2">
    <source>
        <dbReference type="EMBL" id="KAK0743953.1"/>
    </source>
</evidence>
<proteinExistence type="predicted"/>
<dbReference type="InterPro" id="IPR029033">
    <property type="entry name" value="His_PPase_superfam"/>
</dbReference>
<dbReference type="AlphaFoldDB" id="A0AA40K2X1"/>
<gene>
    <name evidence="2" type="ORF">B0T18DRAFT_193682</name>
</gene>
<keyword evidence="3" id="KW-1185">Reference proteome</keyword>
<feature type="region of interest" description="Disordered" evidence="1">
    <location>
        <begin position="590"/>
        <end position="687"/>
    </location>
</feature>
<protein>
    <recommendedName>
        <fullName evidence="4">Phosphoglycerate mutase family protein</fullName>
    </recommendedName>
</protein>
<dbReference type="SMART" id="SM00855">
    <property type="entry name" value="PGAM"/>
    <property type="match status" value="1"/>
</dbReference>
<comment type="caution">
    <text evidence="2">The sequence shown here is derived from an EMBL/GenBank/DDBJ whole genome shotgun (WGS) entry which is preliminary data.</text>
</comment>
<dbReference type="InterPro" id="IPR051710">
    <property type="entry name" value="Phosphatase_SH3-domain"/>
</dbReference>
<evidence type="ECO:0000313" key="3">
    <source>
        <dbReference type="Proteomes" id="UP001172155"/>
    </source>
</evidence>
<name>A0AA40K2X1_9PEZI</name>
<dbReference type="EMBL" id="JAUKUD010000005">
    <property type="protein sequence ID" value="KAK0743953.1"/>
    <property type="molecule type" value="Genomic_DNA"/>
</dbReference>
<accession>A0AA40K2X1</accession>
<evidence type="ECO:0008006" key="4">
    <source>
        <dbReference type="Google" id="ProtNLM"/>
    </source>
</evidence>
<evidence type="ECO:0000256" key="1">
    <source>
        <dbReference type="SAM" id="MobiDB-lite"/>
    </source>
</evidence>
<dbReference type="SUPFAM" id="SSF53254">
    <property type="entry name" value="Phosphoglycerate mutase-like"/>
    <property type="match status" value="1"/>
</dbReference>
<dbReference type="PANTHER" id="PTHR16469:SF27">
    <property type="entry name" value="UBIQUITIN-ASSOCIATED AND SH3 DOMAIN-CONTAINING BA-RELATED"/>
    <property type="match status" value="1"/>
</dbReference>
<dbReference type="InterPro" id="IPR013078">
    <property type="entry name" value="His_Pase_superF_clade-1"/>
</dbReference>
<reference evidence="2" key="1">
    <citation type="submission" date="2023-06" db="EMBL/GenBank/DDBJ databases">
        <title>Genome-scale phylogeny and comparative genomics of the fungal order Sordariales.</title>
        <authorList>
            <consortium name="Lawrence Berkeley National Laboratory"/>
            <person name="Hensen N."/>
            <person name="Bonometti L."/>
            <person name="Westerberg I."/>
            <person name="Brannstrom I.O."/>
            <person name="Guillou S."/>
            <person name="Cros-Aarteil S."/>
            <person name="Calhoun S."/>
            <person name="Haridas S."/>
            <person name="Kuo A."/>
            <person name="Mondo S."/>
            <person name="Pangilinan J."/>
            <person name="Riley R."/>
            <person name="LaButti K."/>
            <person name="Andreopoulos B."/>
            <person name="Lipzen A."/>
            <person name="Chen C."/>
            <person name="Yanf M."/>
            <person name="Daum C."/>
            <person name="Ng V."/>
            <person name="Clum A."/>
            <person name="Steindorff A."/>
            <person name="Ohm R."/>
            <person name="Martin F."/>
            <person name="Silar P."/>
            <person name="Natvig D."/>
            <person name="Lalanne C."/>
            <person name="Gautier V."/>
            <person name="Ament-velasquez S.L."/>
            <person name="Kruys A."/>
            <person name="Hutchinson M.I."/>
            <person name="Powell A.J."/>
            <person name="Barry K."/>
            <person name="Miller A.N."/>
            <person name="Grigoriev I.V."/>
            <person name="Debuchy R."/>
            <person name="Gladieux P."/>
            <person name="Thoren M.H."/>
            <person name="Johannesson H."/>
        </authorList>
    </citation>
    <scope>NUCLEOTIDE SEQUENCE</scope>
    <source>
        <strain evidence="2">SMH3187-1</strain>
    </source>
</reference>
<dbReference type="CDD" id="cd07040">
    <property type="entry name" value="HP"/>
    <property type="match status" value="1"/>
</dbReference>
<feature type="compositionally biased region" description="Basic and acidic residues" evidence="1">
    <location>
        <begin position="669"/>
        <end position="687"/>
    </location>
</feature>
<feature type="compositionally biased region" description="Polar residues" evidence="1">
    <location>
        <begin position="608"/>
        <end position="620"/>
    </location>
</feature>
<feature type="compositionally biased region" description="Polar residues" evidence="1">
    <location>
        <begin position="461"/>
        <end position="488"/>
    </location>
</feature>
<feature type="region of interest" description="Disordered" evidence="1">
    <location>
        <begin position="461"/>
        <end position="536"/>
    </location>
</feature>
<dbReference type="Gene3D" id="3.40.50.1240">
    <property type="entry name" value="Phosphoglycerate mutase-like"/>
    <property type="match status" value="1"/>
</dbReference>
<dbReference type="PANTHER" id="PTHR16469">
    <property type="entry name" value="UBIQUITIN-ASSOCIATED AND SH3 DOMAIN-CONTAINING BA-RELATED"/>
    <property type="match status" value="1"/>
</dbReference>
<dbReference type="Proteomes" id="UP001172155">
    <property type="component" value="Unassembled WGS sequence"/>
</dbReference>
<sequence>MGVPPAYLFVARHGIRLDLKDPRWHLHSPTPYDPPLTYAGWQQAKTLGTRIASIIRDREAEEQAAAAPAGRASRKKRYRAVIHSSPYLRCIQTAIAISAGFAQDSTPFSQPSPATRAPPSPILSPCSQPTVIPDELEACPAVPIPKSPPIRRSVLRLDAFLGEWLSPSYFEKITPPPESVMMIAGAKAELLRRETFENYPEANPLHHSVSQNHLWSPVSRSSAPSPSPLDNMSSLSTSLHRTASLGAAFGIPAHLTSIPQLTNATGYVSPTPHWAINANQGIPAGYVAHARDACVDIDYQWDSMSKPLDWGGGGEFPEEWTALHKRMHNGLQRIVDWYSTAEKPTDMVTRTVARFGRKKPAGMEDVADEEDDAETEAIVIIVTHGAGCNSLAGALTHAPVLTDFGMASLTMAVRRPAVSPGEGTPSFTRGWASPERRDAYPPVYQLYDVKFVGSTDHLATAQSTPALSRASSISPATLSRTNQSTSPVTPDDVPFRDSFPKQPVSAHASVSGWRPGDSFGQPSSRTGYNPHVSNRGGITVGSGVTSFLSKSSSGLGRPSALGLWSPMKSTLTSFDNDEDEDDNNLTLNFGHEKHTTPAATREIKSPSVVETSGNGRTPSPLSFPDYGTEEPRKTEAPTTSFREMDGSVSESENTVGPLFGRPTPPDDADLFRDVTTSKRRWTVNDRG</sequence>
<feature type="region of interest" description="Disordered" evidence="1">
    <location>
        <begin position="216"/>
        <end position="235"/>
    </location>
</feature>
<organism evidence="2 3">
    <name type="scientific">Schizothecium vesticola</name>
    <dbReference type="NCBI Taxonomy" id="314040"/>
    <lineage>
        <taxon>Eukaryota</taxon>
        <taxon>Fungi</taxon>
        <taxon>Dikarya</taxon>
        <taxon>Ascomycota</taxon>
        <taxon>Pezizomycotina</taxon>
        <taxon>Sordariomycetes</taxon>
        <taxon>Sordariomycetidae</taxon>
        <taxon>Sordariales</taxon>
        <taxon>Schizotheciaceae</taxon>
        <taxon>Schizothecium</taxon>
    </lineage>
</organism>